<gene>
    <name evidence="2" type="ORF">NCTC12862_01595</name>
</gene>
<dbReference type="Gene3D" id="2.70.98.40">
    <property type="entry name" value="Glycoside hydrolase, family 65, N-terminal domain"/>
    <property type="match status" value="1"/>
</dbReference>
<dbReference type="GO" id="GO:0030246">
    <property type="term" value="F:carbohydrate binding"/>
    <property type="evidence" value="ECO:0007669"/>
    <property type="project" value="InterPro"/>
</dbReference>
<protein>
    <submittedName>
        <fullName evidence="2">Cellobiose phosphorylase</fullName>
    </submittedName>
</protein>
<dbReference type="Pfam" id="PF06165">
    <property type="entry name" value="GH94_b-supersand"/>
    <property type="match status" value="1"/>
</dbReference>
<reference evidence="2 3" key="1">
    <citation type="submission" date="2018-06" db="EMBL/GenBank/DDBJ databases">
        <authorList>
            <consortium name="Pathogen Informatics"/>
            <person name="Doyle S."/>
        </authorList>
    </citation>
    <scope>NUCLEOTIDE SEQUENCE [LARGE SCALE GENOMIC DNA]</scope>
    <source>
        <strain evidence="2 3">NCTC12862</strain>
    </source>
</reference>
<accession>A0A380ZMI6</accession>
<evidence type="ECO:0000259" key="1">
    <source>
        <dbReference type="Pfam" id="PF06165"/>
    </source>
</evidence>
<proteinExistence type="predicted"/>
<name>A0A380ZMI6_BARDO</name>
<evidence type="ECO:0000313" key="2">
    <source>
        <dbReference type="EMBL" id="SUV46186.1"/>
    </source>
</evidence>
<dbReference type="InterPro" id="IPR010383">
    <property type="entry name" value="Glyco_hydrolase_94_b-supersand"/>
</dbReference>
<dbReference type="InterPro" id="IPR011013">
    <property type="entry name" value="Gal_mutarotase_sf_dom"/>
</dbReference>
<dbReference type="AlphaFoldDB" id="A0A380ZMI6"/>
<dbReference type="SUPFAM" id="SSF74650">
    <property type="entry name" value="Galactose mutarotase-like"/>
    <property type="match status" value="1"/>
</dbReference>
<dbReference type="InterPro" id="IPR037018">
    <property type="entry name" value="GH65_N"/>
</dbReference>
<evidence type="ECO:0000313" key="3">
    <source>
        <dbReference type="Proteomes" id="UP000254950"/>
    </source>
</evidence>
<feature type="domain" description="Glycosyl hydrolase 94 supersandwich" evidence="1">
    <location>
        <begin position="3"/>
        <end position="164"/>
    </location>
</feature>
<dbReference type="Proteomes" id="UP000254950">
    <property type="component" value="Unassembled WGS sequence"/>
</dbReference>
<dbReference type="GO" id="GO:0003824">
    <property type="term" value="F:catalytic activity"/>
    <property type="evidence" value="ECO:0007669"/>
    <property type="project" value="InterPro"/>
</dbReference>
<dbReference type="EMBL" id="UFTF01000001">
    <property type="protein sequence ID" value="SUV46186.1"/>
    <property type="molecule type" value="Genomic_DNA"/>
</dbReference>
<organism evidence="2 3">
    <name type="scientific">Bartonella doshiae</name>
    <dbReference type="NCBI Taxonomy" id="33044"/>
    <lineage>
        <taxon>Bacteria</taxon>
        <taxon>Pseudomonadati</taxon>
        <taxon>Pseudomonadota</taxon>
        <taxon>Alphaproteobacteria</taxon>
        <taxon>Hyphomicrobiales</taxon>
        <taxon>Bartonellaceae</taxon>
        <taxon>Bartonella</taxon>
    </lineage>
</organism>
<dbReference type="GO" id="GO:0005975">
    <property type="term" value="P:carbohydrate metabolic process"/>
    <property type="evidence" value="ECO:0007669"/>
    <property type="project" value="InterPro"/>
</dbReference>
<sequence length="234" mass="26788">MVDGIKSTLECLITSEGCGEGRRIQLMNITNKDRLIEVTSYGELALATMDTDCAHPVSSRMFIETEITEERRTIFAKRRKRSPSDPEIHIAHFVTDTTGTLQEAEAETDRSLFIDRGRSIHRPAAFDQNARFSNSQGCVLDPIISLRCRKKSQHMKKQSLFFGLLLPIQKKHCTIILIIIDNLIYSSKNFQWRGHVHRSRCIKVASTLKKLLRIKNMQHPLSIPTEHGVFLPQY</sequence>